<dbReference type="Proteomes" id="UP001159363">
    <property type="component" value="Chromosome 10"/>
</dbReference>
<proteinExistence type="predicted"/>
<evidence type="ECO:0000313" key="2">
    <source>
        <dbReference type="EMBL" id="KAJ8872888.1"/>
    </source>
</evidence>
<dbReference type="SUPFAM" id="SSF52980">
    <property type="entry name" value="Restriction endonuclease-like"/>
    <property type="match status" value="1"/>
</dbReference>
<feature type="domain" description="YqaJ viral recombinase" evidence="1">
    <location>
        <begin position="2"/>
        <end position="83"/>
    </location>
</feature>
<gene>
    <name evidence="2" type="ORF">PR048_026504</name>
</gene>
<evidence type="ECO:0000259" key="1">
    <source>
        <dbReference type="Pfam" id="PF09588"/>
    </source>
</evidence>
<dbReference type="Pfam" id="PF09588">
    <property type="entry name" value="YqaJ"/>
    <property type="match status" value="1"/>
</dbReference>
<evidence type="ECO:0000313" key="3">
    <source>
        <dbReference type="Proteomes" id="UP001159363"/>
    </source>
</evidence>
<dbReference type="InterPro" id="IPR011335">
    <property type="entry name" value="Restrct_endonuc-II-like"/>
</dbReference>
<dbReference type="InterPro" id="IPR019080">
    <property type="entry name" value="YqaJ_viral_recombinase"/>
</dbReference>
<dbReference type="EMBL" id="JARBHB010000011">
    <property type="protein sequence ID" value="KAJ8872888.1"/>
    <property type="molecule type" value="Genomic_DNA"/>
</dbReference>
<reference evidence="2 3" key="1">
    <citation type="submission" date="2023-02" db="EMBL/GenBank/DDBJ databases">
        <title>LHISI_Scaffold_Assembly.</title>
        <authorList>
            <person name="Stuart O.P."/>
            <person name="Cleave R."/>
            <person name="Magrath M.J.L."/>
            <person name="Mikheyev A.S."/>
        </authorList>
    </citation>
    <scope>NUCLEOTIDE SEQUENCE [LARGE SCALE GENOMIC DNA]</scope>
    <source>
        <strain evidence="2">Daus_M_001</strain>
        <tissue evidence="2">Leg muscle</tissue>
    </source>
</reference>
<protein>
    <recommendedName>
        <fullName evidence="1">YqaJ viral recombinase domain-containing protein</fullName>
    </recommendedName>
</protein>
<name>A0ABQ9GLK6_9NEOP</name>
<comment type="caution">
    <text evidence="2">The sequence shown here is derived from an EMBL/GenBank/DDBJ whole genome shotgun (WGS) entry which is preliminary data.</text>
</comment>
<accession>A0ABQ9GLK6</accession>
<keyword evidence="3" id="KW-1185">Reference proteome</keyword>
<organism evidence="2 3">
    <name type="scientific">Dryococelus australis</name>
    <dbReference type="NCBI Taxonomy" id="614101"/>
    <lineage>
        <taxon>Eukaryota</taxon>
        <taxon>Metazoa</taxon>
        <taxon>Ecdysozoa</taxon>
        <taxon>Arthropoda</taxon>
        <taxon>Hexapoda</taxon>
        <taxon>Insecta</taxon>
        <taxon>Pterygota</taxon>
        <taxon>Neoptera</taxon>
        <taxon>Polyneoptera</taxon>
        <taxon>Phasmatodea</taxon>
        <taxon>Verophasmatodea</taxon>
        <taxon>Anareolatae</taxon>
        <taxon>Phasmatidae</taxon>
        <taxon>Eurycanthinae</taxon>
        <taxon>Dryococelus</taxon>
    </lineage>
</organism>
<dbReference type="InterPro" id="IPR011604">
    <property type="entry name" value="PDDEXK-like_dom_sf"/>
</dbReference>
<dbReference type="Gene3D" id="3.90.320.10">
    <property type="match status" value="1"/>
</dbReference>
<sequence>MICKIKATTSYANVVKEIRYQVFKGNSSTNWGIEKESVAMAQFERENPGIVVKRRASQDGLIDDDQILEVKCPSSATSMPPLDALAKGKIKYLEMKNGMPQFIFHCGRHAISSYELQKE</sequence>